<reference evidence="9 10" key="1">
    <citation type="journal article" date="2011" name="J. Bacteriol.">
        <title>Genome sequence of the verrucomicrobium Opitutus terrae PB90-1, an abundant inhabitant of rice paddy soil ecosystems.</title>
        <authorList>
            <person name="van Passel M.W."/>
            <person name="Kant R."/>
            <person name="Palva A."/>
            <person name="Copeland A."/>
            <person name="Lucas S."/>
            <person name="Lapidus A."/>
            <person name="Glavina del Rio T."/>
            <person name="Pitluck S."/>
            <person name="Goltsman E."/>
            <person name="Clum A."/>
            <person name="Sun H."/>
            <person name="Schmutz J."/>
            <person name="Larimer F.W."/>
            <person name="Land M.L."/>
            <person name="Hauser L."/>
            <person name="Kyrpides N."/>
            <person name="Mikhailova N."/>
            <person name="Richardson P.P."/>
            <person name="Janssen P.H."/>
            <person name="de Vos W.M."/>
            <person name="Smidt H."/>
        </authorList>
    </citation>
    <scope>NUCLEOTIDE SEQUENCE [LARGE SCALE GENOMIC DNA]</scope>
    <source>
        <strain evidence="10">DSM 11246 / JCM 15787 / PB90-1</strain>
    </source>
</reference>
<dbReference type="Gene3D" id="1.20.1640.10">
    <property type="entry name" value="Multidrug efflux transporter AcrB transmembrane domain"/>
    <property type="match status" value="2"/>
</dbReference>
<feature type="transmembrane region" description="Helical" evidence="8">
    <location>
        <begin position="539"/>
        <end position="558"/>
    </location>
</feature>
<evidence type="ECO:0000256" key="2">
    <source>
        <dbReference type="ARBA" id="ARBA00010942"/>
    </source>
</evidence>
<dbReference type="Proteomes" id="UP000007013">
    <property type="component" value="Chromosome"/>
</dbReference>
<keyword evidence="6 8" id="KW-1133">Transmembrane helix</keyword>
<proteinExistence type="inferred from homology"/>
<keyword evidence="7 8" id="KW-0472">Membrane</keyword>
<dbReference type="InterPro" id="IPR027463">
    <property type="entry name" value="AcrB_DN_DC_subdom"/>
</dbReference>
<dbReference type="GO" id="GO:0008324">
    <property type="term" value="F:monoatomic cation transmembrane transporter activity"/>
    <property type="evidence" value="ECO:0007669"/>
    <property type="project" value="InterPro"/>
</dbReference>
<dbReference type="PRINTS" id="PR00702">
    <property type="entry name" value="ACRIFLAVINRP"/>
</dbReference>
<dbReference type="NCBIfam" id="TIGR00914">
    <property type="entry name" value="2A0601"/>
    <property type="match status" value="1"/>
</dbReference>
<dbReference type="STRING" id="452637.Oter_4443"/>
<feature type="transmembrane region" description="Helical" evidence="8">
    <location>
        <begin position="983"/>
        <end position="1002"/>
    </location>
</feature>
<dbReference type="Gene3D" id="3.30.70.1440">
    <property type="entry name" value="Multidrug efflux transporter AcrB pore domain"/>
    <property type="match status" value="1"/>
</dbReference>
<feature type="transmembrane region" description="Helical" evidence="8">
    <location>
        <begin position="1014"/>
        <end position="1037"/>
    </location>
</feature>
<dbReference type="PANTHER" id="PTHR32063">
    <property type="match status" value="1"/>
</dbReference>
<dbReference type="GO" id="GO:0042910">
    <property type="term" value="F:xenobiotic transmembrane transporter activity"/>
    <property type="evidence" value="ECO:0007669"/>
    <property type="project" value="TreeGrafter"/>
</dbReference>
<sequence length="1060" mass="114949">MIDRILEFSLRQRTFVVLGAIALLGAGIWAATRLPIDAVPDITNVQVQINTEVKGLAPEEIEKLVTFPIEMEMSGIQGMTELRSLSKTGLSQVTLIFDENADIYRARQLVSERLQNAVDDLPKNISPKLAPITTGLSDIFYYVVDYTDDAKNKAATRAEQLMELELIHDFVVKPQLRTVPGVAEINASGGYEKQIVVQPKPDALLAAGVTLTDLAEIIGENVENAGGGSVQIGGEQISIRTEGRVQNSEEIANLPVKFRGSLATPLLVSDVAEVGIGSSVRTGTATHNGREALLGAALMLAGENSRIVAKRVADKLVEIGPKLPPGVEITTVYDRTDVVERTIGTVEKNLFEGAIFVVVVLLALLGNWRAAIIVSLAIPLSFLFAITGMVRFGVSGNLMSLGAVDFGLIIDGAVVMVENIVRRLAVRQHEVHRVLTRDERMHTVLAAAKEVGRPTFFGVLIITIVYVPILSLTGIEGKTFKPMAFTVIFALVGALILALTLMPVLCSFLLRGKIAEKDNLVIRFAKRIYEPTLRAALRLRWVLVAGAIGLFALSMVVFNRLGAEFVPQLDEGSFATFMIRTNSIGLDASLAMQQRGERLLREKFPQVTHTFSRIGTAEIATDPMGVNVADTYIFYKPLDEWPQDEHGHTPTKDEVADQMAAVLAANLPGESHLFSQPIEMRFNEILEGTRADIAVKVYGEDFGQIERIATEVREILESVPGAADVEFDALGKAPMLEIKLKRDAMTRFNIHAAEVNAAVSTALAGEEAGVVIDGNRRYPIVVRLPENLRVALDELKHLPLRSAHAEGVITLGQVADFVVNEKVNAIAREFGQRRAAIMVNLRGRDVESFVREAQERINGTVKLPPGYSIDFGGQFKNLQEARARLAIIVPVALGVIFLLIFFAFGSLRQSLIVYTGIPLAVTGGVFALWLRGLPFSISAGIGFIALSGVAVLNGVMMVSYFNELREQGRNVRDAVLEGALTRLRPVLMTALVASLGFLPMAIATGPGAEVQRPLATVVIGGIISATFLTLLLLPALYERFERDRTDSAPPPASKSSGGHV</sequence>
<accession>B1ZPZ3</accession>
<gene>
    <name evidence="9" type="ordered locus">Oter_4443</name>
</gene>
<dbReference type="Gene3D" id="3.30.70.1430">
    <property type="entry name" value="Multidrug efflux transporter AcrB pore domain"/>
    <property type="match status" value="2"/>
</dbReference>
<feature type="transmembrane region" description="Helical" evidence="8">
    <location>
        <begin position="911"/>
        <end position="930"/>
    </location>
</feature>
<comment type="subcellular location">
    <subcellularLocation>
        <location evidence="1">Cell membrane</location>
        <topology evidence="1">Multi-pass membrane protein</topology>
    </subcellularLocation>
</comment>
<dbReference type="InterPro" id="IPR001036">
    <property type="entry name" value="Acrflvin-R"/>
</dbReference>
<feature type="transmembrane region" description="Helical" evidence="8">
    <location>
        <begin position="885"/>
        <end position="904"/>
    </location>
</feature>
<dbReference type="Pfam" id="PF00873">
    <property type="entry name" value="ACR_tran"/>
    <property type="match status" value="1"/>
</dbReference>
<feature type="transmembrane region" description="Helical" evidence="8">
    <location>
        <begin position="456"/>
        <end position="475"/>
    </location>
</feature>
<evidence type="ECO:0000256" key="7">
    <source>
        <dbReference type="ARBA" id="ARBA00023136"/>
    </source>
</evidence>
<dbReference type="Gene3D" id="3.30.70.1320">
    <property type="entry name" value="Multidrug efflux transporter AcrB pore domain like"/>
    <property type="match status" value="1"/>
</dbReference>
<feature type="transmembrane region" description="Helical" evidence="8">
    <location>
        <begin position="349"/>
        <end position="365"/>
    </location>
</feature>
<evidence type="ECO:0000256" key="3">
    <source>
        <dbReference type="ARBA" id="ARBA00022448"/>
    </source>
</evidence>
<protein>
    <submittedName>
        <fullName evidence="9">Heavy metal efflux pump, CzcA family</fullName>
    </submittedName>
</protein>
<evidence type="ECO:0000256" key="8">
    <source>
        <dbReference type="SAM" id="Phobius"/>
    </source>
</evidence>
<dbReference type="Gene3D" id="3.30.2090.10">
    <property type="entry name" value="Multidrug efflux transporter AcrB TolC docking domain, DN and DC subdomains"/>
    <property type="match status" value="2"/>
</dbReference>
<dbReference type="SUPFAM" id="SSF82714">
    <property type="entry name" value="Multidrug efflux transporter AcrB TolC docking domain, DN and DC subdomains"/>
    <property type="match status" value="2"/>
</dbReference>
<keyword evidence="4" id="KW-1003">Cell membrane</keyword>
<feature type="transmembrane region" description="Helical" evidence="8">
    <location>
        <begin position="398"/>
        <end position="417"/>
    </location>
</feature>
<feature type="transmembrane region" description="Helical" evidence="8">
    <location>
        <begin position="487"/>
        <end position="510"/>
    </location>
</feature>
<evidence type="ECO:0000256" key="5">
    <source>
        <dbReference type="ARBA" id="ARBA00022692"/>
    </source>
</evidence>
<dbReference type="RefSeq" id="WP_012377228.1">
    <property type="nucleotide sequence ID" value="NC_010571.1"/>
</dbReference>
<dbReference type="AlphaFoldDB" id="B1ZPZ3"/>
<organism evidence="9 10">
    <name type="scientific">Opitutus terrae (strain DSM 11246 / JCM 15787 / PB90-1)</name>
    <dbReference type="NCBI Taxonomy" id="452637"/>
    <lineage>
        <taxon>Bacteria</taxon>
        <taxon>Pseudomonadati</taxon>
        <taxon>Verrucomicrobiota</taxon>
        <taxon>Opitutia</taxon>
        <taxon>Opitutales</taxon>
        <taxon>Opitutaceae</taxon>
        <taxon>Opitutus</taxon>
    </lineage>
</organism>
<dbReference type="EMBL" id="CP001032">
    <property type="protein sequence ID" value="ACB77714.1"/>
    <property type="molecule type" value="Genomic_DNA"/>
</dbReference>
<name>B1ZPZ3_OPITP</name>
<dbReference type="GO" id="GO:0005886">
    <property type="term" value="C:plasma membrane"/>
    <property type="evidence" value="ECO:0007669"/>
    <property type="project" value="UniProtKB-SubCell"/>
</dbReference>
<keyword evidence="10" id="KW-1185">Reference proteome</keyword>
<evidence type="ECO:0000256" key="1">
    <source>
        <dbReference type="ARBA" id="ARBA00004651"/>
    </source>
</evidence>
<evidence type="ECO:0000313" key="9">
    <source>
        <dbReference type="EMBL" id="ACB77714.1"/>
    </source>
</evidence>
<dbReference type="SUPFAM" id="SSF82866">
    <property type="entry name" value="Multidrug efflux transporter AcrB transmembrane domain"/>
    <property type="match status" value="2"/>
</dbReference>
<dbReference type="InterPro" id="IPR004763">
    <property type="entry name" value="CusA-like"/>
</dbReference>
<dbReference type="KEGG" id="ote:Oter_4443"/>
<dbReference type="eggNOG" id="COG3696">
    <property type="taxonomic scope" value="Bacteria"/>
</dbReference>
<feature type="transmembrane region" description="Helical" evidence="8">
    <location>
        <begin position="936"/>
        <end position="962"/>
    </location>
</feature>
<evidence type="ECO:0000313" key="10">
    <source>
        <dbReference type="Proteomes" id="UP000007013"/>
    </source>
</evidence>
<dbReference type="PANTHER" id="PTHR32063:SF24">
    <property type="entry name" value="CATION EFFLUX SYSTEM (ACRB_ACRD_ACRF FAMILY)"/>
    <property type="match status" value="1"/>
</dbReference>
<keyword evidence="5 8" id="KW-0812">Transmembrane</keyword>
<keyword evidence="3" id="KW-0813">Transport</keyword>
<dbReference type="OrthoDB" id="9757876at2"/>
<evidence type="ECO:0000256" key="4">
    <source>
        <dbReference type="ARBA" id="ARBA00022475"/>
    </source>
</evidence>
<comment type="similarity">
    <text evidence="2">Belongs to the resistance-nodulation-cell division (RND) (TC 2.A.6) family.</text>
</comment>
<dbReference type="SUPFAM" id="SSF82693">
    <property type="entry name" value="Multidrug efflux transporter AcrB pore domain, PN1, PN2, PC1 and PC2 subdomains"/>
    <property type="match status" value="2"/>
</dbReference>
<dbReference type="HOGENOM" id="CLU_002755_1_2_0"/>
<evidence type="ECO:0000256" key="6">
    <source>
        <dbReference type="ARBA" id="ARBA00022989"/>
    </source>
</evidence>
<feature type="transmembrane region" description="Helical" evidence="8">
    <location>
        <begin position="372"/>
        <end position="392"/>
    </location>
</feature>